<sequence>MRTEENIREEIFERVKEIYGLRKINEKFIAGQTKVNYAGRVFDENILKQSGYKYINHRISAYLSSWSIIFKASK</sequence>
<dbReference type="Proteomes" id="UP000182569">
    <property type="component" value="Chromosome"/>
</dbReference>
<accession>A0A1J0GL52</accession>
<dbReference type="EMBL" id="CP015756">
    <property type="protein sequence ID" value="APC41622.1"/>
    <property type="molecule type" value="Genomic_DNA"/>
</dbReference>
<dbReference type="STRING" id="1552.A7L45_16840"/>
<gene>
    <name evidence="1" type="ORF">A7L45_16840</name>
</gene>
<protein>
    <submittedName>
        <fullName evidence="1">Uncharacterized protein</fullName>
    </submittedName>
</protein>
<dbReference type="KEGG" id="ceu:A7L45_16840"/>
<proteinExistence type="predicted"/>
<evidence type="ECO:0000313" key="1">
    <source>
        <dbReference type="EMBL" id="APC41622.1"/>
    </source>
</evidence>
<evidence type="ECO:0000313" key="2">
    <source>
        <dbReference type="Proteomes" id="UP000182569"/>
    </source>
</evidence>
<organism evidence="1 2">
    <name type="scientific">Clostridium estertheticum subsp. estertheticum</name>
    <dbReference type="NCBI Taxonomy" id="1552"/>
    <lineage>
        <taxon>Bacteria</taxon>
        <taxon>Bacillati</taxon>
        <taxon>Bacillota</taxon>
        <taxon>Clostridia</taxon>
        <taxon>Eubacteriales</taxon>
        <taxon>Clostridiaceae</taxon>
        <taxon>Clostridium</taxon>
    </lineage>
</organism>
<name>A0A1J0GL52_9CLOT</name>
<reference evidence="2" key="1">
    <citation type="journal article" date="2016" name="Front. Microbiol.">
        <title>Complete Genome Sequence of Clostridium estertheticum DSM 8809, a Microbe Identified in Spoiled Vacuum Packed Beef.</title>
        <authorList>
            <person name="Yu Z."/>
            <person name="Gunn L."/>
            <person name="Brennan E."/>
            <person name="Reid R."/>
            <person name="Wall P.G."/>
            <person name="Gaora O.P."/>
            <person name="Hurley D."/>
            <person name="Bolton D."/>
            <person name="Fanning S."/>
        </authorList>
    </citation>
    <scope>NUCLEOTIDE SEQUENCE [LARGE SCALE GENOMIC DNA]</scope>
    <source>
        <strain evidence="2">DSM 8809</strain>
    </source>
</reference>
<keyword evidence="2" id="KW-1185">Reference proteome</keyword>
<dbReference type="AlphaFoldDB" id="A0A1J0GL52"/>
<dbReference type="OrthoDB" id="9810913at2"/>
<dbReference type="RefSeq" id="WP_071613914.1">
    <property type="nucleotide sequence ID" value="NZ_CP015756.1"/>
</dbReference>